<gene>
    <name evidence="1" type="ORF">V6M85_03925</name>
</gene>
<organism evidence="1 2">
    <name type="scientific">Sulfolobus tengchongensis</name>
    <dbReference type="NCBI Taxonomy" id="207809"/>
    <lineage>
        <taxon>Archaea</taxon>
        <taxon>Thermoproteota</taxon>
        <taxon>Thermoprotei</taxon>
        <taxon>Sulfolobales</taxon>
        <taxon>Sulfolobaceae</taxon>
        <taxon>Sulfolobus</taxon>
    </lineage>
</organism>
<dbReference type="EMBL" id="CP146016">
    <property type="protein sequence ID" value="WWQ61238.1"/>
    <property type="molecule type" value="Genomic_DNA"/>
</dbReference>
<proteinExistence type="predicted"/>
<keyword evidence="2" id="KW-1185">Reference proteome</keyword>
<evidence type="ECO:0000313" key="1">
    <source>
        <dbReference type="EMBL" id="WWQ61238.1"/>
    </source>
</evidence>
<evidence type="ECO:0000313" key="2">
    <source>
        <dbReference type="Proteomes" id="UP001432202"/>
    </source>
</evidence>
<sequence length="53" mass="6302">MDSKMGNMEEKVLAMDERGRITLNNSNSRWLKCKAYEVLQLNKMLILYHKDEI</sequence>
<dbReference type="Proteomes" id="UP001432202">
    <property type="component" value="Chromosome"/>
</dbReference>
<protein>
    <submittedName>
        <fullName evidence="1">Uncharacterized protein</fullName>
    </submittedName>
</protein>
<name>A0AAX4L1X1_9CREN</name>
<reference evidence="1 2" key="1">
    <citation type="submission" date="2024-02" db="EMBL/GenBank/DDBJ databases">
        <title>STSV induces naive adaptation in Sulfolobus.</title>
        <authorList>
            <person name="Xiang X."/>
            <person name="Song M."/>
        </authorList>
    </citation>
    <scope>NUCLEOTIDE SEQUENCE [LARGE SCALE GENOMIC DNA]</scope>
    <source>
        <strain evidence="1 2">RT2</strain>
    </source>
</reference>
<dbReference type="AlphaFoldDB" id="A0AAX4L1X1"/>
<accession>A0AAX4L1X1</accession>